<dbReference type="RefSeq" id="WP_089669823.1">
    <property type="nucleotide sequence ID" value="NZ_FOJA01000001.1"/>
</dbReference>
<sequence>MSKWLESGLRRDICVVVAGEGNPTQQSVKRAVERKNDDRIDPKRFRGAVQKLESGGLVEREQDGLHDRLSLTDGGEKRLRAHREWVAEYLGD</sequence>
<dbReference type="EMBL" id="FOJA01000001">
    <property type="protein sequence ID" value="SEW25670.1"/>
    <property type="molecule type" value="Genomic_DNA"/>
</dbReference>
<dbReference type="OrthoDB" id="224705at2157"/>
<dbReference type="STRING" id="355548.SAMN04487945_2548"/>
<dbReference type="InterPro" id="IPR036388">
    <property type="entry name" value="WH-like_DNA-bd_sf"/>
</dbReference>
<dbReference type="InterPro" id="IPR036390">
    <property type="entry name" value="WH_DNA-bd_sf"/>
</dbReference>
<dbReference type="SUPFAM" id="SSF46785">
    <property type="entry name" value="Winged helix' DNA-binding domain"/>
    <property type="match status" value="1"/>
</dbReference>
<accession>A0A1I0QF74</accession>
<reference evidence="1 2" key="1">
    <citation type="submission" date="2016-10" db="EMBL/GenBank/DDBJ databases">
        <authorList>
            <person name="de Groot N.N."/>
        </authorList>
    </citation>
    <scope>NUCLEOTIDE SEQUENCE [LARGE SCALE GENOMIC DNA]</scope>
    <source>
        <strain evidence="1 2">CGMCC 1.5337</strain>
    </source>
</reference>
<protein>
    <submittedName>
        <fullName evidence="1">Transcriptional regulator, PadR family</fullName>
    </submittedName>
</protein>
<keyword evidence="2" id="KW-1185">Reference proteome</keyword>
<gene>
    <name evidence="1" type="ORF">SAMN04487945_2548</name>
</gene>
<evidence type="ECO:0000313" key="1">
    <source>
        <dbReference type="EMBL" id="SEW25670.1"/>
    </source>
</evidence>
<dbReference type="Gene3D" id="1.10.10.10">
    <property type="entry name" value="Winged helix-like DNA-binding domain superfamily/Winged helix DNA-binding domain"/>
    <property type="match status" value="1"/>
</dbReference>
<evidence type="ECO:0000313" key="2">
    <source>
        <dbReference type="Proteomes" id="UP000198518"/>
    </source>
</evidence>
<dbReference type="Proteomes" id="UP000198518">
    <property type="component" value="Unassembled WGS sequence"/>
</dbReference>
<name>A0A1I0QF74_9EURY</name>
<proteinExistence type="predicted"/>
<dbReference type="AlphaFoldDB" id="A0A1I0QF74"/>
<organism evidence="1 2">
    <name type="scientific">Halobacterium jilantaiense</name>
    <dbReference type="NCBI Taxonomy" id="355548"/>
    <lineage>
        <taxon>Archaea</taxon>
        <taxon>Methanobacteriati</taxon>
        <taxon>Methanobacteriota</taxon>
        <taxon>Stenosarchaea group</taxon>
        <taxon>Halobacteria</taxon>
        <taxon>Halobacteriales</taxon>
        <taxon>Halobacteriaceae</taxon>
        <taxon>Halobacterium</taxon>
    </lineage>
</organism>